<protein>
    <submittedName>
        <fullName evidence="1">Uncharacterized protein</fullName>
    </submittedName>
</protein>
<dbReference type="AlphaFoldDB" id="A0A6J4SK41"/>
<sequence length="57" mass="6365">MPCRLATYDTLIPGRYVSSTIRTFSSGVQRLRRSTPDRTSPSLYRLVVCSVICLALS</sequence>
<dbReference type="EMBL" id="CADCVX010000163">
    <property type="protein sequence ID" value="CAA9493833.1"/>
    <property type="molecule type" value="Genomic_DNA"/>
</dbReference>
<gene>
    <name evidence="1" type="ORF">AVDCRST_MAG91-690</name>
</gene>
<reference evidence="1" key="1">
    <citation type="submission" date="2020-02" db="EMBL/GenBank/DDBJ databases">
        <authorList>
            <person name="Meier V. D."/>
        </authorList>
    </citation>
    <scope>NUCLEOTIDE SEQUENCE</scope>
    <source>
        <strain evidence="1">AVDCRST_MAG91</strain>
    </source>
</reference>
<evidence type="ECO:0000313" key="1">
    <source>
        <dbReference type="EMBL" id="CAA9493833.1"/>
    </source>
</evidence>
<proteinExistence type="predicted"/>
<name>A0A6J4SK41_9SPHN</name>
<organism evidence="1">
    <name type="scientific">uncultured Sphingomonadaceae bacterium</name>
    <dbReference type="NCBI Taxonomy" id="169976"/>
    <lineage>
        <taxon>Bacteria</taxon>
        <taxon>Pseudomonadati</taxon>
        <taxon>Pseudomonadota</taxon>
        <taxon>Alphaproteobacteria</taxon>
        <taxon>Sphingomonadales</taxon>
        <taxon>Sphingomonadaceae</taxon>
        <taxon>environmental samples</taxon>
    </lineage>
</organism>
<accession>A0A6J4SK41</accession>